<evidence type="ECO:0000256" key="1">
    <source>
        <dbReference type="SAM" id="Phobius"/>
    </source>
</evidence>
<dbReference type="RefSeq" id="XP_031942276.1">
    <property type="nucleotide sequence ID" value="XM_032081720.1"/>
</dbReference>
<keyword evidence="1" id="KW-0812">Transmembrane</keyword>
<protein>
    <submittedName>
        <fullName evidence="2">Uncharacterized protein</fullName>
    </submittedName>
</protein>
<sequence length="92" mass="10808">MAGSPTSTSVLLRRRSTLLQPYPLTEGWRCIIRSDRHLSMWIAVLIVTYNSVYTELVPCIIFVCFYRYFLYVPQISKIKVKVWNNNIVHHCS</sequence>
<dbReference type="Proteomes" id="UP000325579">
    <property type="component" value="Unassembled WGS sequence"/>
</dbReference>
<name>A0A5N7DF00_9EURO</name>
<dbReference type="AlphaFoldDB" id="A0A5N7DF00"/>
<dbReference type="EMBL" id="ML736763">
    <property type="protein sequence ID" value="KAE8404957.1"/>
    <property type="molecule type" value="Genomic_DNA"/>
</dbReference>
<gene>
    <name evidence="2" type="ORF">BDV37DRAFT_246182</name>
</gene>
<evidence type="ECO:0000313" key="3">
    <source>
        <dbReference type="Proteomes" id="UP000325579"/>
    </source>
</evidence>
<evidence type="ECO:0000313" key="2">
    <source>
        <dbReference type="EMBL" id="KAE8404957.1"/>
    </source>
</evidence>
<accession>A0A5N7DF00</accession>
<reference evidence="2 3" key="1">
    <citation type="submission" date="2019-04" db="EMBL/GenBank/DDBJ databases">
        <authorList>
            <consortium name="DOE Joint Genome Institute"/>
            <person name="Mondo S."/>
            <person name="Kjaerbolling I."/>
            <person name="Vesth T."/>
            <person name="Frisvad J.C."/>
            <person name="Nybo J.L."/>
            <person name="Theobald S."/>
            <person name="Kildgaard S."/>
            <person name="Isbrandt T."/>
            <person name="Kuo A."/>
            <person name="Sato A."/>
            <person name="Lyhne E.K."/>
            <person name="Kogle M.E."/>
            <person name="Wiebenga A."/>
            <person name="Kun R.S."/>
            <person name="Lubbers R.J."/>
            <person name="Makela M.R."/>
            <person name="Barry K."/>
            <person name="Chovatia M."/>
            <person name="Clum A."/>
            <person name="Daum C."/>
            <person name="Haridas S."/>
            <person name="He G."/>
            <person name="LaButti K."/>
            <person name="Lipzen A."/>
            <person name="Riley R."/>
            <person name="Salamov A."/>
            <person name="Simmons B.A."/>
            <person name="Magnuson J.K."/>
            <person name="Henrissat B."/>
            <person name="Mortensen U.H."/>
            <person name="Larsen T.O."/>
            <person name="Devries R.P."/>
            <person name="Grigoriev I.V."/>
            <person name="Machida M."/>
            <person name="Baker S.E."/>
            <person name="Andersen M.R."/>
            <person name="Cantor M.N."/>
            <person name="Hua S.X."/>
        </authorList>
    </citation>
    <scope>NUCLEOTIDE SEQUENCE [LARGE SCALE GENOMIC DNA]</scope>
    <source>
        <strain evidence="2 3">CBS 119388</strain>
    </source>
</reference>
<feature type="transmembrane region" description="Helical" evidence="1">
    <location>
        <begin position="41"/>
        <end position="69"/>
    </location>
</feature>
<proteinExistence type="predicted"/>
<keyword evidence="1" id="KW-1133">Transmembrane helix</keyword>
<keyword evidence="3" id="KW-1185">Reference proteome</keyword>
<organism evidence="2 3">
    <name type="scientific">Aspergillus pseudonomiae</name>
    <dbReference type="NCBI Taxonomy" id="1506151"/>
    <lineage>
        <taxon>Eukaryota</taxon>
        <taxon>Fungi</taxon>
        <taxon>Dikarya</taxon>
        <taxon>Ascomycota</taxon>
        <taxon>Pezizomycotina</taxon>
        <taxon>Eurotiomycetes</taxon>
        <taxon>Eurotiomycetidae</taxon>
        <taxon>Eurotiales</taxon>
        <taxon>Aspergillaceae</taxon>
        <taxon>Aspergillus</taxon>
        <taxon>Aspergillus subgen. Circumdati</taxon>
    </lineage>
</organism>
<keyword evidence="1" id="KW-0472">Membrane</keyword>
<dbReference type="GeneID" id="43666411"/>